<organism evidence="3 4">
    <name type="scientific">Trichomonas vaginalis (strain ATCC PRA-98 / G3)</name>
    <dbReference type="NCBI Taxonomy" id="412133"/>
    <lineage>
        <taxon>Eukaryota</taxon>
        <taxon>Metamonada</taxon>
        <taxon>Parabasalia</taxon>
        <taxon>Trichomonadida</taxon>
        <taxon>Trichomonadidae</taxon>
        <taxon>Trichomonas</taxon>
    </lineage>
</organism>
<dbReference type="PANTHER" id="PTHR11062">
    <property type="entry name" value="EXOSTOSIN HEPARAN SULFATE GLYCOSYLTRANSFERASE -RELATED"/>
    <property type="match status" value="1"/>
</dbReference>
<accession>A2FMV1</accession>
<proteinExistence type="inferred from homology"/>
<reference evidence="3" key="1">
    <citation type="submission" date="2006-10" db="EMBL/GenBank/DDBJ databases">
        <authorList>
            <person name="Amadeo P."/>
            <person name="Zhao Q."/>
            <person name="Wortman J."/>
            <person name="Fraser-Liggett C."/>
            <person name="Carlton J."/>
        </authorList>
    </citation>
    <scope>NUCLEOTIDE SEQUENCE</scope>
    <source>
        <strain evidence="3">G3</strain>
    </source>
</reference>
<dbReference type="PANTHER" id="PTHR11062:SF117">
    <property type="entry name" value="XYLOGLUCAN-SPECIFIC GALACTURONOSYLTRANSFERASE 1"/>
    <property type="match status" value="1"/>
</dbReference>
<evidence type="ECO:0000259" key="2">
    <source>
        <dbReference type="Pfam" id="PF03016"/>
    </source>
</evidence>
<dbReference type="VEuPathDB" id="TrichDB:TVAGG3_0418580"/>
<name>A2FMV1_TRIV3</name>
<feature type="domain" description="Exostosin GT47" evidence="2">
    <location>
        <begin position="15"/>
        <end position="282"/>
    </location>
</feature>
<dbReference type="GO" id="GO:0016757">
    <property type="term" value="F:glycosyltransferase activity"/>
    <property type="evidence" value="ECO:0007669"/>
    <property type="project" value="InterPro"/>
</dbReference>
<sequence>MDLPILRRIAEDFDWPPLNIYVYPLNRFPAKFQSRTINPRYTVENELFKIIKNSTLNYDNPKEADLFLVPISISELSIEDFFSLIEHLKTLGPYYKEYNGANHIFIQSKYPSNSTGITKTTFLEHPGHILTEGFVVEGESVKTWVFAKNIVLPLHPFTKFVDDVSTKIDKVAVDVSTDNCTPENAKIRRQLKDALIENSEFDIYKTKEEAIAGIETHRFAIVSACETPMAQQFYDALNSLTIPIVYNNAMRFPFESELIDYTKFVVHLDENSPEKAISVPSKLRGYINEILPAMKEARKMLTLSSNDGEYLWALSWSLYMKLLSWLPTRRTKIIDDIFREPNVFGAA</sequence>
<dbReference type="RefSeq" id="XP_001306698.1">
    <property type="nucleotide sequence ID" value="XM_001306697.1"/>
</dbReference>
<reference evidence="3" key="2">
    <citation type="journal article" date="2007" name="Science">
        <title>Draft genome sequence of the sexually transmitted pathogen Trichomonas vaginalis.</title>
        <authorList>
            <person name="Carlton J.M."/>
            <person name="Hirt R.P."/>
            <person name="Silva J.C."/>
            <person name="Delcher A.L."/>
            <person name="Schatz M."/>
            <person name="Zhao Q."/>
            <person name="Wortman J.R."/>
            <person name="Bidwell S.L."/>
            <person name="Alsmark U.C.M."/>
            <person name="Besteiro S."/>
            <person name="Sicheritz-Ponten T."/>
            <person name="Noel C.J."/>
            <person name="Dacks J.B."/>
            <person name="Foster P.G."/>
            <person name="Simillion C."/>
            <person name="Van de Peer Y."/>
            <person name="Miranda-Saavedra D."/>
            <person name="Barton G.J."/>
            <person name="Westrop G.D."/>
            <person name="Mueller S."/>
            <person name="Dessi D."/>
            <person name="Fiori P.L."/>
            <person name="Ren Q."/>
            <person name="Paulsen I."/>
            <person name="Zhang H."/>
            <person name="Bastida-Corcuera F.D."/>
            <person name="Simoes-Barbosa A."/>
            <person name="Brown M.T."/>
            <person name="Hayes R.D."/>
            <person name="Mukherjee M."/>
            <person name="Okumura C.Y."/>
            <person name="Schneider R."/>
            <person name="Smith A.J."/>
            <person name="Vanacova S."/>
            <person name="Villalvazo M."/>
            <person name="Haas B.J."/>
            <person name="Pertea M."/>
            <person name="Feldblyum T.V."/>
            <person name="Utterback T.R."/>
            <person name="Shu C.L."/>
            <person name="Osoegawa K."/>
            <person name="de Jong P.J."/>
            <person name="Hrdy I."/>
            <person name="Horvathova L."/>
            <person name="Zubacova Z."/>
            <person name="Dolezal P."/>
            <person name="Malik S.B."/>
            <person name="Logsdon J.M. Jr."/>
            <person name="Henze K."/>
            <person name="Gupta A."/>
            <person name="Wang C.C."/>
            <person name="Dunne R.L."/>
            <person name="Upcroft J.A."/>
            <person name="Upcroft P."/>
            <person name="White O."/>
            <person name="Salzberg S.L."/>
            <person name="Tang P."/>
            <person name="Chiu C.-H."/>
            <person name="Lee Y.-S."/>
            <person name="Embley T.M."/>
            <person name="Coombs G.H."/>
            <person name="Mottram J.C."/>
            <person name="Tachezy J."/>
            <person name="Fraser-Liggett C.M."/>
            <person name="Johnson P.J."/>
        </authorList>
    </citation>
    <scope>NUCLEOTIDE SEQUENCE [LARGE SCALE GENOMIC DNA]</scope>
    <source>
        <strain evidence="3">G3</strain>
    </source>
</reference>
<dbReference type="VEuPathDB" id="TrichDB:TVAG_286070"/>
<dbReference type="InterPro" id="IPR004263">
    <property type="entry name" value="Exostosin"/>
</dbReference>
<dbReference type="OrthoDB" id="1924787at2759"/>
<dbReference type="EMBL" id="DS113893">
    <property type="protein sequence ID" value="EAX93768.1"/>
    <property type="molecule type" value="Genomic_DNA"/>
</dbReference>
<evidence type="ECO:0000256" key="1">
    <source>
        <dbReference type="ARBA" id="ARBA00010271"/>
    </source>
</evidence>
<gene>
    <name evidence="3" type="ORF">TVAG_286070</name>
</gene>
<dbReference type="Pfam" id="PF03016">
    <property type="entry name" value="Exostosin_GT47"/>
    <property type="match status" value="1"/>
</dbReference>
<protein>
    <submittedName>
        <fullName evidence="3">Exostosin family protein</fullName>
    </submittedName>
</protein>
<evidence type="ECO:0000313" key="3">
    <source>
        <dbReference type="EMBL" id="EAX93768.1"/>
    </source>
</evidence>
<dbReference type="InterPro" id="IPR040911">
    <property type="entry name" value="Exostosin_GT47"/>
</dbReference>
<keyword evidence="4" id="KW-1185">Reference proteome</keyword>
<dbReference type="STRING" id="5722.A2FMV1"/>
<evidence type="ECO:0000313" key="4">
    <source>
        <dbReference type="Proteomes" id="UP000001542"/>
    </source>
</evidence>
<dbReference type="InParanoid" id="A2FMV1"/>
<dbReference type="AlphaFoldDB" id="A2FMV1"/>
<comment type="similarity">
    <text evidence="1">Belongs to the glycosyltransferase 47 family.</text>
</comment>
<dbReference type="KEGG" id="tva:4751493"/>
<dbReference type="Proteomes" id="UP000001542">
    <property type="component" value="Unassembled WGS sequence"/>
</dbReference>